<dbReference type="InterPro" id="IPR037185">
    <property type="entry name" value="EmrE-like"/>
</dbReference>
<keyword evidence="3" id="KW-1003">Cell membrane</keyword>
<reference evidence="10 11" key="1">
    <citation type="submission" date="2020-05" db="EMBL/GenBank/DDBJ databases">
        <title>Azospirillum oleiclasticum sp. nov, a nitrogen-fixing and heavy crude oil-emulsifying bacterium isolated from the crude oil of Yumen Oilfield.</title>
        <authorList>
            <person name="Wu D."/>
            <person name="Cai M."/>
            <person name="Zhang X."/>
        </authorList>
    </citation>
    <scope>NUCLEOTIDE SEQUENCE [LARGE SCALE GENOMIC DNA]</scope>
    <source>
        <strain evidence="10 11">ROY-1-1-2</strain>
    </source>
</reference>
<evidence type="ECO:0000256" key="6">
    <source>
        <dbReference type="ARBA" id="ARBA00023136"/>
    </source>
</evidence>
<keyword evidence="6 9" id="KW-0472">Membrane</keyword>
<evidence type="ECO:0000256" key="5">
    <source>
        <dbReference type="ARBA" id="ARBA00022989"/>
    </source>
</evidence>
<dbReference type="SUPFAM" id="SSF103481">
    <property type="entry name" value="Multidrug resistance efflux transporter EmrE"/>
    <property type="match status" value="1"/>
</dbReference>
<comment type="subcellular location">
    <subcellularLocation>
        <location evidence="1 8">Cell membrane</location>
        <topology evidence="1 8">Multi-pass membrane protein</topology>
    </subcellularLocation>
</comment>
<gene>
    <name evidence="10" type="ORF">HND93_13830</name>
</gene>
<keyword evidence="4 8" id="KW-0812">Transmembrane</keyword>
<evidence type="ECO:0000256" key="2">
    <source>
        <dbReference type="ARBA" id="ARBA00022448"/>
    </source>
</evidence>
<name>A0ABX2T8Z2_9PROT</name>
<dbReference type="RefSeq" id="WP_180282540.1">
    <property type="nucleotide sequence ID" value="NZ_JABFDB010000008.1"/>
</dbReference>
<accession>A0ABX2T8Z2</accession>
<dbReference type="PANTHER" id="PTHR30561">
    <property type="entry name" value="SMR FAMILY PROTON-DEPENDENT DRUG EFFLUX TRANSPORTER SUGE"/>
    <property type="match status" value="1"/>
</dbReference>
<keyword evidence="5 9" id="KW-1133">Transmembrane helix</keyword>
<protein>
    <submittedName>
        <fullName evidence="10">Multidrug efflux SMR transporter</fullName>
    </submittedName>
</protein>
<comment type="caution">
    <text evidence="10">The sequence shown here is derived from an EMBL/GenBank/DDBJ whole genome shotgun (WGS) entry which is preliminary data.</text>
</comment>
<feature type="transmembrane region" description="Helical" evidence="9">
    <location>
        <begin position="57"/>
        <end position="79"/>
    </location>
</feature>
<sequence length="107" mass="11137">MGWLYLSVAILFEIVGTTALKLSDGMTRLVPAATVVVCYGVAFVMLAWTLKTIEVGIAYAIWAGLGTAIIAVVGILMFGESVSPLKVAGLALIIAGVVSLHMAEGRI</sequence>
<evidence type="ECO:0000313" key="11">
    <source>
        <dbReference type="Proteomes" id="UP000584642"/>
    </source>
</evidence>
<keyword evidence="11" id="KW-1185">Reference proteome</keyword>
<dbReference type="Gene3D" id="1.10.3730.20">
    <property type="match status" value="1"/>
</dbReference>
<evidence type="ECO:0000313" key="10">
    <source>
        <dbReference type="EMBL" id="NYZ20789.1"/>
    </source>
</evidence>
<dbReference type="PANTHER" id="PTHR30561:SF1">
    <property type="entry name" value="MULTIDRUG TRANSPORTER EMRE"/>
    <property type="match status" value="1"/>
</dbReference>
<dbReference type="Pfam" id="PF00893">
    <property type="entry name" value="Multi_Drug_Res"/>
    <property type="match status" value="1"/>
</dbReference>
<proteinExistence type="inferred from homology"/>
<keyword evidence="2" id="KW-0813">Transport</keyword>
<dbReference type="Proteomes" id="UP000584642">
    <property type="component" value="Unassembled WGS sequence"/>
</dbReference>
<evidence type="ECO:0000256" key="7">
    <source>
        <dbReference type="ARBA" id="ARBA00038032"/>
    </source>
</evidence>
<organism evidence="10 11">
    <name type="scientific">Azospirillum oleiclasticum</name>
    <dbReference type="NCBI Taxonomy" id="2735135"/>
    <lineage>
        <taxon>Bacteria</taxon>
        <taxon>Pseudomonadati</taxon>
        <taxon>Pseudomonadota</taxon>
        <taxon>Alphaproteobacteria</taxon>
        <taxon>Rhodospirillales</taxon>
        <taxon>Azospirillaceae</taxon>
        <taxon>Azospirillum</taxon>
    </lineage>
</organism>
<evidence type="ECO:0000256" key="3">
    <source>
        <dbReference type="ARBA" id="ARBA00022475"/>
    </source>
</evidence>
<evidence type="ECO:0000256" key="9">
    <source>
        <dbReference type="SAM" id="Phobius"/>
    </source>
</evidence>
<feature type="transmembrane region" description="Helical" evidence="9">
    <location>
        <begin position="29"/>
        <end position="50"/>
    </location>
</feature>
<evidence type="ECO:0000256" key="8">
    <source>
        <dbReference type="RuleBase" id="RU003942"/>
    </source>
</evidence>
<evidence type="ECO:0000256" key="4">
    <source>
        <dbReference type="ARBA" id="ARBA00022692"/>
    </source>
</evidence>
<evidence type="ECO:0000256" key="1">
    <source>
        <dbReference type="ARBA" id="ARBA00004651"/>
    </source>
</evidence>
<feature type="transmembrane region" description="Helical" evidence="9">
    <location>
        <begin position="85"/>
        <end position="103"/>
    </location>
</feature>
<comment type="similarity">
    <text evidence="7 8">Belongs to the drug/metabolite transporter (DMT) superfamily. Small multidrug resistance (SMR) (TC 2.A.7.1) family.</text>
</comment>
<dbReference type="EMBL" id="JABFDB010000008">
    <property type="protein sequence ID" value="NYZ20789.1"/>
    <property type="molecule type" value="Genomic_DNA"/>
</dbReference>
<dbReference type="InterPro" id="IPR000390">
    <property type="entry name" value="Small_drug/metabolite_transptr"/>
</dbReference>
<dbReference type="InterPro" id="IPR045324">
    <property type="entry name" value="Small_multidrug_res"/>
</dbReference>